<sequence>MAAFTHHILTAAFLILPPSFSIPALRRSSHAVKPQTKKSQPSQKAKILGDVALFLQVSTFSLRHHHCYHHRHPKANTASTAQKIAALCARRADGSFCVTHNGLSACPILCAYVHTMRRAATGRHM</sequence>
<dbReference type="EMBL" id="JBBWRZ010000006">
    <property type="protein sequence ID" value="KAK8234073.1"/>
    <property type="molecule type" value="Genomic_DNA"/>
</dbReference>
<proteinExistence type="predicted"/>
<protein>
    <recommendedName>
        <fullName evidence="4">Secreted protein</fullName>
    </recommendedName>
</protein>
<name>A0ABR1YNJ6_9PEZI</name>
<dbReference type="Proteomes" id="UP001492380">
    <property type="component" value="Unassembled WGS sequence"/>
</dbReference>
<evidence type="ECO:0008006" key="4">
    <source>
        <dbReference type="Google" id="ProtNLM"/>
    </source>
</evidence>
<evidence type="ECO:0000313" key="3">
    <source>
        <dbReference type="Proteomes" id="UP001492380"/>
    </source>
</evidence>
<feature type="chain" id="PRO_5046893817" description="Secreted protein" evidence="1">
    <location>
        <begin position="22"/>
        <end position="125"/>
    </location>
</feature>
<evidence type="ECO:0000256" key="1">
    <source>
        <dbReference type="SAM" id="SignalP"/>
    </source>
</evidence>
<reference evidence="2 3" key="1">
    <citation type="submission" date="2024-04" db="EMBL/GenBank/DDBJ databases">
        <title>Phyllosticta paracitricarpa is synonymous to the EU quarantine fungus P. citricarpa based on phylogenomic analyses.</title>
        <authorList>
            <consortium name="Lawrence Berkeley National Laboratory"/>
            <person name="Van Ingen-Buijs V.A."/>
            <person name="Van Westerhoven A.C."/>
            <person name="Haridas S."/>
            <person name="Skiadas P."/>
            <person name="Martin F."/>
            <person name="Groenewald J.Z."/>
            <person name="Crous P.W."/>
            <person name="Seidl M.F."/>
        </authorList>
    </citation>
    <scope>NUCLEOTIDE SEQUENCE [LARGE SCALE GENOMIC DNA]</scope>
    <source>
        <strain evidence="2 3">CBS 123374</strain>
    </source>
</reference>
<accession>A0ABR1YNJ6</accession>
<organism evidence="2 3">
    <name type="scientific">Phyllosticta capitalensis</name>
    <dbReference type="NCBI Taxonomy" id="121624"/>
    <lineage>
        <taxon>Eukaryota</taxon>
        <taxon>Fungi</taxon>
        <taxon>Dikarya</taxon>
        <taxon>Ascomycota</taxon>
        <taxon>Pezizomycotina</taxon>
        <taxon>Dothideomycetes</taxon>
        <taxon>Dothideomycetes incertae sedis</taxon>
        <taxon>Botryosphaeriales</taxon>
        <taxon>Phyllostictaceae</taxon>
        <taxon>Phyllosticta</taxon>
    </lineage>
</organism>
<feature type="signal peptide" evidence="1">
    <location>
        <begin position="1"/>
        <end position="21"/>
    </location>
</feature>
<keyword evidence="3" id="KW-1185">Reference proteome</keyword>
<comment type="caution">
    <text evidence="2">The sequence shown here is derived from an EMBL/GenBank/DDBJ whole genome shotgun (WGS) entry which is preliminary data.</text>
</comment>
<keyword evidence="1" id="KW-0732">Signal</keyword>
<gene>
    <name evidence="2" type="ORF">HDK90DRAFT_488508</name>
</gene>
<evidence type="ECO:0000313" key="2">
    <source>
        <dbReference type="EMBL" id="KAK8234073.1"/>
    </source>
</evidence>